<sequence>MRMDIVARRAESSSAISIFGINMGFSGQVCLISTTGHQTLTSWRKLLLARLTRRPNAKSPSTNLANGLVFVALTGRIYKFDFVAGA</sequence>
<protein>
    <submittedName>
        <fullName evidence="1">Uncharacterized protein</fullName>
    </submittedName>
</protein>
<dbReference type="AlphaFoldDB" id="A0A657LU11"/>
<dbReference type="Proteomes" id="UP000182661">
    <property type="component" value="Unassembled WGS sequence"/>
</dbReference>
<accession>A0A657LU11</accession>
<dbReference type="EMBL" id="LSRP01000083">
    <property type="protein sequence ID" value="OJF97408.1"/>
    <property type="molecule type" value="Genomic_DNA"/>
</dbReference>
<comment type="caution">
    <text evidence="1">The sequence shown here is derived from an EMBL/GenBank/DDBJ whole genome shotgun (WGS) entry which is preliminary data.</text>
</comment>
<name>A0A657LU11_9HYPH</name>
<dbReference type="RefSeq" id="WP_139276490.1">
    <property type="nucleotide sequence ID" value="NZ_LSRP01000083.1"/>
</dbReference>
<evidence type="ECO:0000313" key="1">
    <source>
        <dbReference type="EMBL" id="OJF97408.1"/>
    </source>
</evidence>
<gene>
    <name evidence="1" type="ORF">AX760_16935</name>
</gene>
<keyword evidence="2" id="KW-1185">Reference proteome</keyword>
<organism evidence="1 2">
    <name type="scientific">Pararhizobium antarcticum</name>
    <dbReference type="NCBI Taxonomy" id="1798805"/>
    <lineage>
        <taxon>Bacteria</taxon>
        <taxon>Pseudomonadati</taxon>
        <taxon>Pseudomonadota</taxon>
        <taxon>Alphaproteobacteria</taxon>
        <taxon>Hyphomicrobiales</taxon>
        <taxon>Rhizobiaceae</taxon>
        <taxon>Rhizobium/Agrobacterium group</taxon>
        <taxon>Pararhizobium</taxon>
    </lineage>
</organism>
<reference evidence="1 2" key="1">
    <citation type="submission" date="2016-02" db="EMBL/GenBank/DDBJ databases">
        <title>Genome sequencing of a beta-galactosidase producing bacteria Rhizobium sp. 59.</title>
        <authorList>
            <person name="Wang D."/>
            <person name="Kot W."/>
            <person name="Qin Y."/>
            <person name="Hansen L."/>
            <person name="Naqvi K."/>
            <person name="Rensing C."/>
        </authorList>
    </citation>
    <scope>NUCLEOTIDE SEQUENCE [LARGE SCALE GENOMIC DNA]</scope>
    <source>
        <strain evidence="1 2">59</strain>
    </source>
</reference>
<proteinExistence type="predicted"/>
<evidence type="ECO:0000313" key="2">
    <source>
        <dbReference type="Proteomes" id="UP000182661"/>
    </source>
</evidence>